<feature type="compositionally biased region" description="Polar residues" evidence="1">
    <location>
        <begin position="1"/>
        <end position="12"/>
    </location>
</feature>
<organism evidence="2">
    <name type="scientific">Burkholderia pseudomallei 1710a</name>
    <dbReference type="NCBI Taxonomy" id="320371"/>
    <lineage>
        <taxon>Bacteria</taxon>
        <taxon>Pseudomonadati</taxon>
        <taxon>Pseudomonadota</taxon>
        <taxon>Betaproteobacteria</taxon>
        <taxon>Burkholderiales</taxon>
        <taxon>Burkholderiaceae</taxon>
        <taxon>Burkholderia</taxon>
        <taxon>pseudomallei group</taxon>
    </lineage>
</organism>
<feature type="compositionally biased region" description="Basic residues" evidence="1">
    <location>
        <begin position="61"/>
        <end position="77"/>
    </location>
</feature>
<evidence type="ECO:0000313" key="2">
    <source>
        <dbReference type="EMBL" id="EET07970.1"/>
    </source>
</evidence>
<dbReference type="HOGENOM" id="CLU_2631400_0_0_4"/>
<dbReference type="AlphaFoldDB" id="A0A0E1W428"/>
<gene>
    <name evidence="2" type="ORF">BURPS1710A_1748</name>
</gene>
<protein>
    <submittedName>
        <fullName evidence="2">Uncharacterized protein</fullName>
    </submittedName>
</protein>
<reference evidence="2" key="1">
    <citation type="submission" date="2009-05" db="EMBL/GenBank/DDBJ databases">
        <authorList>
            <person name="Harkins D.M."/>
            <person name="DeShazer D."/>
            <person name="Woods D.E."/>
            <person name="Brinkac L.M."/>
            <person name="Brown K.A."/>
            <person name="Hung G.C."/>
            <person name="Tuanyok A."/>
            <person name="Zhang B."/>
            <person name="Nierman W.C."/>
        </authorList>
    </citation>
    <scope>NUCLEOTIDE SEQUENCE [LARGE SCALE GENOMIC DNA]</scope>
    <source>
        <strain evidence="2">1710a</strain>
    </source>
</reference>
<accession>A0A0E1W428</accession>
<name>A0A0E1W428_BURPE</name>
<dbReference type="EMBL" id="CM000832">
    <property type="protein sequence ID" value="EET07970.1"/>
    <property type="molecule type" value="Genomic_DNA"/>
</dbReference>
<feature type="region of interest" description="Disordered" evidence="1">
    <location>
        <begin position="58"/>
        <end position="77"/>
    </location>
</feature>
<dbReference type="Proteomes" id="UP000001812">
    <property type="component" value="Chromosome I"/>
</dbReference>
<feature type="region of interest" description="Disordered" evidence="1">
    <location>
        <begin position="1"/>
        <end position="34"/>
    </location>
</feature>
<proteinExistence type="predicted"/>
<sequence length="77" mass="8804">MLDLNTRASRLQRQAAPPHAQPRGTQPAPCTPRGLRDFFVERGTLYTESSRRFLECPSCSRRNRRGPGRIAARKIRI</sequence>
<evidence type="ECO:0000256" key="1">
    <source>
        <dbReference type="SAM" id="MobiDB-lite"/>
    </source>
</evidence>